<dbReference type="GO" id="GO:0003700">
    <property type="term" value="F:DNA-binding transcription factor activity"/>
    <property type="evidence" value="ECO:0007669"/>
    <property type="project" value="InterPro"/>
</dbReference>
<evidence type="ECO:0000256" key="4">
    <source>
        <dbReference type="SAM" id="MobiDB-lite"/>
    </source>
</evidence>
<feature type="compositionally biased region" description="Basic and acidic residues" evidence="4">
    <location>
        <begin position="26"/>
        <end position="38"/>
    </location>
</feature>
<evidence type="ECO:0000313" key="6">
    <source>
        <dbReference type="EMBL" id="ATG55001.1"/>
    </source>
</evidence>
<dbReference type="Pfam" id="PF19361">
    <property type="entry name" value="DUF5937"/>
    <property type="match status" value="1"/>
</dbReference>
<organism evidence="6 7">
    <name type="scientific">Brachybacterium ginsengisoli</name>
    <dbReference type="NCBI Taxonomy" id="1331682"/>
    <lineage>
        <taxon>Bacteria</taxon>
        <taxon>Bacillati</taxon>
        <taxon>Actinomycetota</taxon>
        <taxon>Actinomycetes</taxon>
        <taxon>Micrococcales</taxon>
        <taxon>Dermabacteraceae</taxon>
        <taxon>Brachybacterium</taxon>
    </lineage>
</organism>
<reference evidence="6 7" key="1">
    <citation type="journal article" date="2014" name="Int. J. Syst. Evol. Microbiol.">
        <title>Brachybacterium ginsengisoli sp. nov., isolated from soil of a ginseng field.</title>
        <authorList>
            <person name="Hoang V.A."/>
            <person name="Kim Y.J."/>
            <person name="Nguyen N.L."/>
            <person name="Yang D.C."/>
        </authorList>
    </citation>
    <scope>NUCLEOTIDE SEQUENCE [LARGE SCALE GENOMIC DNA]</scope>
    <source>
        <strain evidence="6 7">DCY80</strain>
    </source>
</reference>
<dbReference type="AlphaFoldDB" id="A0A291GXP7"/>
<dbReference type="SMART" id="SM00418">
    <property type="entry name" value="HTH_ARSR"/>
    <property type="match status" value="1"/>
</dbReference>
<dbReference type="PROSITE" id="PS50987">
    <property type="entry name" value="HTH_ARSR_2"/>
    <property type="match status" value="1"/>
</dbReference>
<name>A0A291GXP7_9MICO</name>
<evidence type="ECO:0000259" key="5">
    <source>
        <dbReference type="PROSITE" id="PS50987"/>
    </source>
</evidence>
<dbReference type="EMBL" id="CP023564">
    <property type="protein sequence ID" value="ATG55001.1"/>
    <property type="molecule type" value="Genomic_DNA"/>
</dbReference>
<evidence type="ECO:0000256" key="3">
    <source>
        <dbReference type="ARBA" id="ARBA00023163"/>
    </source>
</evidence>
<dbReference type="InterPro" id="IPR045981">
    <property type="entry name" value="DUF5937"/>
</dbReference>
<keyword evidence="3" id="KW-0804">Transcription</keyword>
<sequence length="381" mass="40398">MSGACSRSSPCATASRSPCGRTATASHDRPPRTDDEARPCSASPVLPTSTINAVVMIELDAAQVSRVRFAVAPLWEVGLAALVLRRSDPGALFRRWAERSRRQVDAATLSRLLSLTAGRDFVPDIFSVLPGGDQPGIADARAHLQGLSDELLARDLLRLDRAHHGTDDWIRALRDDHDRAREEIADVITDFWSGAIAPHWSAFRRLARTDVARHAIAAAEGGQGAMLDDLHPGVTWTGASLDIAGACDTSFGPTPAEDGVVLTPSAFAWPHVHVMSNAPFQPAIAYGVRGFATLWGDPTEGALSPAVERLLGAGRARVAAAISTPATTTELAHALGVAPATVSEHLSTLTDARLGVAQREGRSVVYSLTDLGREVLFPEAS</sequence>
<feature type="domain" description="HTH arsR-type" evidence="5">
    <location>
        <begin position="280"/>
        <end position="381"/>
    </location>
</feature>
<feature type="region of interest" description="Disordered" evidence="4">
    <location>
        <begin position="1"/>
        <end position="43"/>
    </location>
</feature>
<dbReference type="InterPro" id="IPR001845">
    <property type="entry name" value="HTH_ArsR_DNA-bd_dom"/>
</dbReference>
<dbReference type="InterPro" id="IPR051011">
    <property type="entry name" value="Metal_resp_trans_reg"/>
</dbReference>
<dbReference type="GO" id="GO:0003677">
    <property type="term" value="F:DNA binding"/>
    <property type="evidence" value="ECO:0007669"/>
    <property type="project" value="UniProtKB-KW"/>
</dbReference>
<dbReference type="InterPro" id="IPR036390">
    <property type="entry name" value="WH_DNA-bd_sf"/>
</dbReference>
<dbReference type="InterPro" id="IPR036388">
    <property type="entry name" value="WH-like_DNA-bd_sf"/>
</dbReference>
<dbReference type="KEGG" id="bgg:CFK41_09655"/>
<accession>A0A291GXP7</accession>
<evidence type="ECO:0000256" key="2">
    <source>
        <dbReference type="ARBA" id="ARBA00023125"/>
    </source>
</evidence>
<dbReference type="InterPro" id="IPR011991">
    <property type="entry name" value="ArsR-like_HTH"/>
</dbReference>
<evidence type="ECO:0000313" key="7">
    <source>
        <dbReference type="Proteomes" id="UP000217889"/>
    </source>
</evidence>
<dbReference type="SUPFAM" id="SSF46785">
    <property type="entry name" value="Winged helix' DNA-binding domain"/>
    <property type="match status" value="1"/>
</dbReference>
<keyword evidence="7" id="KW-1185">Reference proteome</keyword>
<dbReference type="PANTHER" id="PTHR43132:SF8">
    <property type="entry name" value="HTH-TYPE TRANSCRIPTIONAL REGULATOR KMTR"/>
    <property type="match status" value="1"/>
</dbReference>
<dbReference type="Proteomes" id="UP000217889">
    <property type="component" value="Chromosome"/>
</dbReference>
<protein>
    <recommendedName>
        <fullName evidence="5">HTH arsR-type domain-containing protein</fullName>
    </recommendedName>
</protein>
<dbReference type="Gene3D" id="1.10.10.10">
    <property type="entry name" value="Winged helix-like DNA-binding domain superfamily/Winged helix DNA-binding domain"/>
    <property type="match status" value="1"/>
</dbReference>
<dbReference type="CDD" id="cd00090">
    <property type="entry name" value="HTH_ARSR"/>
    <property type="match status" value="1"/>
</dbReference>
<keyword evidence="2" id="KW-0238">DNA-binding</keyword>
<evidence type="ECO:0000256" key="1">
    <source>
        <dbReference type="ARBA" id="ARBA00023015"/>
    </source>
</evidence>
<keyword evidence="1" id="KW-0805">Transcription regulation</keyword>
<feature type="compositionally biased region" description="Polar residues" evidence="4">
    <location>
        <begin position="1"/>
        <end position="16"/>
    </location>
</feature>
<dbReference type="PANTHER" id="PTHR43132">
    <property type="entry name" value="ARSENICAL RESISTANCE OPERON REPRESSOR ARSR-RELATED"/>
    <property type="match status" value="1"/>
</dbReference>
<gene>
    <name evidence="6" type="ORF">CFK41_09655</name>
</gene>
<dbReference type="Pfam" id="PF01022">
    <property type="entry name" value="HTH_5"/>
    <property type="match status" value="1"/>
</dbReference>
<proteinExistence type="predicted"/>
<dbReference type="OrthoDB" id="3460651at2"/>